<comment type="caution">
    <text evidence="2">The sequence shown here is derived from an EMBL/GenBank/DDBJ whole genome shotgun (WGS) entry which is preliminary data.</text>
</comment>
<name>A0AAN9NJ44_PHACN</name>
<sequence>MNSSTSSSSSSLSSSNSSSSSSSIEPIPVVVVKMAPTEEESVRGDDLGRAVDRSDPPNRSAPPRSLTGWTPRRVVVTNGLSFFIVDIMAEFPSSGDMLDAFKAKGLQRKGMTNIETVPSDAASGVTPAKMTKHPSCGLSCACSAQASACSLSCSALASCWISSCSCLYCSLASWRVLIVRT</sequence>
<dbReference type="EMBL" id="JAYMYR010000003">
    <property type="protein sequence ID" value="KAK7373480.1"/>
    <property type="molecule type" value="Genomic_DNA"/>
</dbReference>
<dbReference type="AlphaFoldDB" id="A0AAN9NJ44"/>
<feature type="region of interest" description="Disordered" evidence="1">
    <location>
        <begin position="1"/>
        <end position="68"/>
    </location>
</feature>
<gene>
    <name evidence="2" type="ORF">VNO80_06890</name>
</gene>
<feature type="compositionally biased region" description="Basic and acidic residues" evidence="1">
    <location>
        <begin position="40"/>
        <end position="56"/>
    </location>
</feature>
<feature type="compositionally biased region" description="Low complexity" evidence="1">
    <location>
        <begin position="1"/>
        <end position="23"/>
    </location>
</feature>
<dbReference type="Proteomes" id="UP001374584">
    <property type="component" value="Unassembled WGS sequence"/>
</dbReference>
<keyword evidence="3" id="KW-1185">Reference proteome</keyword>
<reference evidence="2 3" key="1">
    <citation type="submission" date="2024-01" db="EMBL/GenBank/DDBJ databases">
        <title>The genomes of 5 underutilized Papilionoideae crops provide insights into root nodulation and disease resistanc.</title>
        <authorList>
            <person name="Jiang F."/>
        </authorList>
    </citation>
    <scope>NUCLEOTIDE SEQUENCE [LARGE SCALE GENOMIC DNA]</scope>
    <source>
        <strain evidence="2">JINMINGXINNONG_FW02</strain>
        <tissue evidence="2">Leaves</tissue>
    </source>
</reference>
<protein>
    <submittedName>
        <fullName evidence="2">Uncharacterized protein</fullName>
    </submittedName>
</protein>
<evidence type="ECO:0000256" key="1">
    <source>
        <dbReference type="SAM" id="MobiDB-lite"/>
    </source>
</evidence>
<proteinExistence type="predicted"/>
<evidence type="ECO:0000313" key="2">
    <source>
        <dbReference type="EMBL" id="KAK7373480.1"/>
    </source>
</evidence>
<accession>A0AAN9NJ44</accession>
<evidence type="ECO:0000313" key="3">
    <source>
        <dbReference type="Proteomes" id="UP001374584"/>
    </source>
</evidence>
<organism evidence="2 3">
    <name type="scientific">Phaseolus coccineus</name>
    <name type="common">Scarlet runner bean</name>
    <name type="synonym">Phaseolus multiflorus</name>
    <dbReference type="NCBI Taxonomy" id="3886"/>
    <lineage>
        <taxon>Eukaryota</taxon>
        <taxon>Viridiplantae</taxon>
        <taxon>Streptophyta</taxon>
        <taxon>Embryophyta</taxon>
        <taxon>Tracheophyta</taxon>
        <taxon>Spermatophyta</taxon>
        <taxon>Magnoliopsida</taxon>
        <taxon>eudicotyledons</taxon>
        <taxon>Gunneridae</taxon>
        <taxon>Pentapetalae</taxon>
        <taxon>rosids</taxon>
        <taxon>fabids</taxon>
        <taxon>Fabales</taxon>
        <taxon>Fabaceae</taxon>
        <taxon>Papilionoideae</taxon>
        <taxon>50 kb inversion clade</taxon>
        <taxon>NPAAA clade</taxon>
        <taxon>indigoferoid/millettioid clade</taxon>
        <taxon>Phaseoleae</taxon>
        <taxon>Phaseolus</taxon>
    </lineage>
</organism>